<dbReference type="Pfam" id="PF19180">
    <property type="entry name" value="DUF5862"/>
    <property type="match status" value="1"/>
</dbReference>
<sequence length="107" mass="10839">MRELTQIESQQISGAVVASMEEALEGFLWGLGDGAMTGMSIAGKFGGAGGFIIGGIAQLVGYALTPFIGGIIGGIGGAIFGRDMIADTLAHYRESVGTGNVSHSLFS</sequence>
<comment type="caution">
    <text evidence="2">The sequence shown here is derived from an EMBL/GenBank/DDBJ whole genome shotgun (WGS) entry which is preliminary data.</text>
</comment>
<dbReference type="Proteomes" id="UP000319523">
    <property type="component" value="Unassembled WGS sequence"/>
</dbReference>
<dbReference type="RefSeq" id="WP_141175432.1">
    <property type="nucleotide sequence ID" value="NZ_JBHUFX010000013.1"/>
</dbReference>
<proteinExistence type="predicted"/>
<protein>
    <recommendedName>
        <fullName evidence="1">DUF5862 domain-containing protein</fullName>
    </recommendedName>
</protein>
<name>A0A506VCS5_9GAMM</name>
<evidence type="ECO:0000313" key="3">
    <source>
        <dbReference type="Proteomes" id="UP000319523"/>
    </source>
</evidence>
<organism evidence="2 3">
    <name type="scientific">Mixta tenebrionis</name>
    <dbReference type="NCBI Taxonomy" id="2562439"/>
    <lineage>
        <taxon>Bacteria</taxon>
        <taxon>Pseudomonadati</taxon>
        <taxon>Pseudomonadota</taxon>
        <taxon>Gammaproteobacteria</taxon>
        <taxon>Enterobacterales</taxon>
        <taxon>Erwiniaceae</taxon>
        <taxon>Mixta</taxon>
    </lineage>
</organism>
<dbReference type="InterPro" id="IPR043847">
    <property type="entry name" value="DUF5862"/>
</dbReference>
<keyword evidence="3" id="KW-1185">Reference proteome</keyword>
<evidence type="ECO:0000259" key="1">
    <source>
        <dbReference type="Pfam" id="PF19180"/>
    </source>
</evidence>
<feature type="domain" description="DUF5862" evidence="1">
    <location>
        <begin position="26"/>
        <end position="93"/>
    </location>
</feature>
<dbReference type="EMBL" id="VHQI01000003">
    <property type="protein sequence ID" value="TPW43256.1"/>
    <property type="molecule type" value="Genomic_DNA"/>
</dbReference>
<dbReference type="AlphaFoldDB" id="A0A506VCS5"/>
<gene>
    <name evidence="2" type="ORF">FKM52_06760</name>
</gene>
<dbReference type="OrthoDB" id="6548547at2"/>
<evidence type="ECO:0000313" key="2">
    <source>
        <dbReference type="EMBL" id="TPW43256.1"/>
    </source>
</evidence>
<accession>A0A506VCS5</accession>
<reference evidence="2 3" key="1">
    <citation type="submission" date="2019-06" db="EMBL/GenBank/DDBJ databases">
        <authorList>
            <person name="Yang Y."/>
        </authorList>
    </citation>
    <scope>NUCLEOTIDE SEQUENCE [LARGE SCALE GENOMIC DNA]</scope>
    <source>
        <strain evidence="2 3">BIT-26</strain>
    </source>
</reference>